<reference evidence="1 2" key="1">
    <citation type="submission" date="2020-06" db="EMBL/GenBank/DDBJ databases">
        <title>High-quality draft genome of sulfate reducer Desulfobacter latus type strain AcrS2 isolated from marine sediment.</title>
        <authorList>
            <person name="Hoppe M."/>
            <person name="Larsen C.K."/>
            <person name="Marshall I.P.G."/>
            <person name="Schramm A."/>
            <person name="Marietou A.G."/>
        </authorList>
    </citation>
    <scope>NUCLEOTIDE SEQUENCE [LARGE SCALE GENOMIC DNA]</scope>
    <source>
        <strain evidence="1 2">AcRS2</strain>
    </source>
</reference>
<dbReference type="RefSeq" id="WP_178366655.1">
    <property type="nucleotide sequence ID" value="NZ_JACADJ010000027.1"/>
</dbReference>
<gene>
    <name evidence="1" type="ORF">HXW94_09395</name>
</gene>
<sequence>MEIIIYTQTENTQKNLLLKQISKIGQPVSVMIFEIEDLFQQLKLKVSGETILVFLISSEEELDALLENKTRLFNIRFIILLSEDHKDWVSKALAMQPRYLGYTANDYTDVGNVLNKMIKKSVINI</sequence>
<accession>A0A850T9J2</accession>
<comment type="caution">
    <text evidence="1">The sequence shown here is derived from an EMBL/GenBank/DDBJ whole genome shotgun (WGS) entry which is preliminary data.</text>
</comment>
<keyword evidence="2" id="KW-1185">Reference proteome</keyword>
<protein>
    <submittedName>
        <fullName evidence="1">Uncharacterized protein</fullName>
    </submittedName>
</protein>
<name>A0A850T9J2_9BACT</name>
<dbReference type="EMBL" id="JACADJ010000027">
    <property type="protein sequence ID" value="NWH05198.1"/>
    <property type="molecule type" value="Genomic_DNA"/>
</dbReference>
<organism evidence="1 2">
    <name type="scientific">Desulfobacter latus</name>
    <dbReference type="NCBI Taxonomy" id="2292"/>
    <lineage>
        <taxon>Bacteria</taxon>
        <taxon>Pseudomonadati</taxon>
        <taxon>Thermodesulfobacteriota</taxon>
        <taxon>Desulfobacteria</taxon>
        <taxon>Desulfobacterales</taxon>
        <taxon>Desulfobacteraceae</taxon>
        <taxon>Desulfobacter</taxon>
    </lineage>
</organism>
<dbReference type="Proteomes" id="UP000553343">
    <property type="component" value="Unassembled WGS sequence"/>
</dbReference>
<evidence type="ECO:0000313" key="1">
    <source>
        <dbReference type="EMBL" id="NWH05198.1"/>
    </source>
</evidence>
<proteinExistence type="predicted"/>
<evidence type="ECO:0000313" key="2">
    <source>
        <dbReference type="Proteomes" id="UP000553343"/>
    </source>
</evidence>
<dbReference type="AlphaFoldDB" id="A0A850T9J2"/>